<accession>A0A4C1WQ73</accession>
<protein>
    <submittedName>
        <fullName evidence="1">Copia protein</fullName>
    </submittedName>
</protein>
<dbReference type="OrthoDB" id="413361at2759"/>
<gene>
    <name evidence="1" type="primary">GIP</name>
    <name evidence="1" type="ORF">EVAR_83108_1</name>
</gene>
<name>A0A4C1WQ73_EUMVA</name>
<evidence type="ECO:0000313" key="2">
    <source>
        <dbReference type="Proteomes" id="UP000299102"/>
    </source>
</evidence>
<dbReference type="PANTHER" id="PTHR11439:SF483">
    <property type="entry name" value="PEPTIDE SYNTHASE GLIP-LIKE, PUTATIVE (AFU_ORTHOLOGUE AFUA_3G12920)-RELATED"/>
    <property type="match status" value="1"/>
</dbReference>
<dbReference type="AlphaFoldDB" id="A0A4C1WQ73"/>
<reference evidence="1 2" key="1">
    <citation type="journal article" date="2019" name="Commun. Biol.">
        <title>The bagworm genome reveals a unique fibroin gene that provides high tensile strength.</title>
        <authorList>
            <person name="Kono N."/>
            <person name="Nakamura H."/>
            <person name="Ohtoshi R."/>
            <person name="Tomita M."/>
            <person name="Numata K."/>
            <person name="Arakawa K."/>
        </authorList>
    </citation>
    <scope>NUCLEOTIDE SEQUENCE [LARGE SCALE GENOMIC DNA]</scope>
</reference>
<organism evidence="1 2">
    <name type="scientific">Eumeta variegata</name>
    <name type="common">Bagworm moth</name>
    <name type="synonym">Eumeta japonica</name>
    <dbReference type="NCBI Taxonomy" id="151549"/>
    <lineage>
        <taxon>Eukaryota</taxon>
        <taxon>Metazoa</taxon>
        <taxon>Ecdysozoa</taxon>
        <taxon>Arthropoda</taxon>
        <taxon>Hexapoda</taxon>
        <taxon>Insecta</taxon>
        <taxon>Pterygota</taxon>
        <taxon>Neoptera</taxon>
        <taxon>Endopterygota</taxon>
        <taxon>Lepidoptera</taxon>
        <taxon>Glossata</taxon>
        <taxon>Ditrysia</taxon>
        <taxon>Tineoidea</taxon>
        <taxon>Psychidae</taxon>
        <taxon>Oiketicinae</taxon>
        <taxon>Eumeta</taxon>
    </lineage>
</organism>
<dbReference type="STRING" id="151549.A0A4C1WQ73"/>
<comment type="caution">
    <text evidence="1">The sequence shown here is derived from an EMBL/GenBank/DDBJ whole genome shotgun (WGS) entry which is preliminary data.</text>
</comment>
<sequence>MSECNPVKTPGEIQKKKTNYLINKEEIDNRFYREVIGALMYLVVGTRPDIANTVSRLAQFVNEPCQQDWLAVKRILRYLAGTLKLGIFYTKKDKSMIGYCDADWGGCLEDRRSYSGYVFILAGGCWFAPGFVRIRLVNGMGIESGTVRRIEIGTRIKIEGGYGTEIEKRSKVEDERRDSIRIKSGTRIETDM</sequence>
<dbReference type="EMBL" id="BGZK01000598">
    <property type="protein sequence ID" value="GBP52247.1"/>
    <property type="molecule type" value="Genomic_DNA"/>
</dbReference>
<evidence type="ECO:0000313" key="1">
    <source>
        <dbReference type="EMBL" id="GBP52247.1"/>
    </source>
</evidence>
<proteinExistence type="predicted"/>
<dbReference type="PANTHER" id="PTHR11439">
    <property type="entry name" value="GAG-POL-RELATED RETROTRANSPOSON"/>
    <property type="match status" value="1"/>
</dbReference>
<dbReference type="Proteomes" id="UP000299102">
    <property type="component" value="Unassembled WGS sequence"/>
</dbReference>
<keyword evidence="2" id="KW-1185">Reference proteome</keyword>